<protein>
    <submittedName>
        <fullName evidence="2">Uncharacterized protein</fullName>
    </submittedName>
</protein>
<organism evidence="2 3">
    <name type="scientific">Pleuronectes platessa</name>
    <name type="common">European plaice</name>
    <dbReference type="NCBI Taxonomy" id="8262"/>
    <lineage>
        <taxon>Eukaryota</taxon>
        <taxon>Metazoa</taxon>
        <taxon>Chordata</taxon>
        <taxon>Craniata</taxon>
        <taxon>Vertebrata</taxon>
        <taxon>Euteleostomi</taxon>
        <taxon>Actinopterygii</taxon>
        <taxon>Neopterygii</taxon>
        <taxon>Teleostei</taxon>
        <taxon>Neoteleostei</taxon>
        <taxon>Acanthomorphata</taxon>
        <taxon>Carangaria</taxon>
        <taxon>Pleuronectiformes</taxon>
        <taxon>Pleuronectoidei</taxon>
        <taxon>Pleuronectidae</taxon>
        <taxon>Pleuronectes</taxon>
    </lineage>
</organism>
<dbReference type="EMBL" id="CADEAL010004350">
    <property type="protein sequence ID" value="CAB1457607.1"/>
    <property type="molecule type" value="Genomic_DNA"/>
</dbReference>
<gene>
    <name evidence="2" type="ORF">PLEPLA_LOCUS45431</name>
</gene>
<evidence type="ECO:0000256" key="1">
    <source>
        <dbReference type="SAM" id="MobiDB-lite"/>
    </source>
</evidence>
<dbReference type="AlphaFoldDB" id="A0A9N7ZC37"/>
<comment type="caution">
    <text evidence="2">The sequence shown here is derived from an EMBL/GenBank/DDBJ whole genome shotgun (WGS) entry which is preliminary data.</text>
</comment>
<feature type="compositionally biased region" description="Polar residues" evidence="1">
    <location>
        <begin position="74"/>
        <end position="87"/>
    </location>
</feature>
<evidence type="ECO:0000313" key="2">
    <source>
        <dbReference type="EMBL" id="CAB1457607.1"/>
    </source>
</evidence>
<feature type="region of interest" description="Disordered" evidence="1">
    <location>
        <begin position="73"/>
        <end position="92"/>
    </location>
</feature>
<keyword evidence="3" id="KW-1185">Reference proteome</keyword>
<name>A0A9N7ZC37_PLEPL</name>
<accession>A0A9N7ZC37</accession>
<evidence type="ECO:0000313" key="3">
    <source>
        <dbReference type="Proteomes" id="UP001153269"/>
    </source>
</evidence>
<reference evidence="2" key="1">
    <citation type="submission" date="2020-03" db="EMBL/GenBank/DDBJ databases">
        <authorList>
            <person name="Weist P."/>
        </authorList>
    </citation>
    <scope>NUCLEOTIDE SEQUENCE</scope>
</reference>
<sequence length="116" mass="12341">MSSIFKRPSVRPDSAAAPGHVCFYWAMCKHRDGVGELQPPARAAPSTGASLPLTDAWAPCVPAFASFFPPGAQNVPSHSESQVQGSVGTARHGTALVVDLGQRDRTREVSAQRKEE</sequence>
<proteinExistence type="predicted"/>
<dbReference type="Proteomes" id="UP001153269">
    <property type="component" value="Unassembled WGS sequence"/>
</dbReference>